<dbReference type="PANTHER" id="PTHR11811">
    <property type="entry name" value="6-PHOSPHOGLUCONATE DEHYDROGENASE"/>
    <property type="match status" value="1"/>
</dbReference>
<dbReference type="AlphaFoldDB" id="A0A1Y2KBN9"/>
<dbReference type="NCBIfam" id="NF007161">
    <property type="entry name" value="PRK09599.1"/>
    <property type="match status" value="1"/>
</dbReference>
<name>A0A1Y2KBN9_9PROT</name>
<evidence type="ECO:0000256" key="3">
    <source>
        <dbReference type="ARBA" id="ARBA00023002"/>
    </source>
</evidence>
<evidence type="ECO:0000256" key="1">
    <source>
        <dbReference type="ARBA" id="ARBA00004959"/>
    </source>
</evidence>
<dbReference type="SUPFAM" id="SSF51735">
    <property type="entry name" value="NAD(P)-binding Rossmann-fold domains"/>
    <property type="match status" value="1"/>
</dbReference>
<reference evidence="6 7" key="1">
    <citation type="journal article" date="2016" name="BMC Genomics">
        <title>Combined genomic and structural analyses of a cultured magnetotactic bacterium reveals its niche adaptation to a dynamic environment.</title>
        <authorList>
            <person name="Araujo A.C."/>
            <person name="Morillo V."/>
            <person name="Cypriano J."/>
            <person name="Teixeira L.C."/>
            <person name="Leao P."/>
            <person name="Lyra S."/>
            <person name="Almeida L.G."/>
            <person name="Bazylinski D.A."/>
            <person name="Vasconcellos A.T."/>
            <person name="Abreu F."/>
            <person name="Lins U."/>
        </authorList>
    </citation>
    <scope>NUCLEOTIDE SEQUENCE [LARGE SCALE GENOMIC DNA]</scope>
    <source>
        <strain evidence="6 7">IT-1</strain>
    </source>
</reference>
<dbReference type="GO" id="GO:0004616">
    <property type="term" value="F:phosphogluconate dehydrogenase (decarboxylating) activity"/>
    <property type="evidence" value="ECO:0007669"/>
    <property type="project" value="InterPro"/>
</dbReference>
<dbReference type="PRINTS" id="PR00076">
    <property type="entry name" value="6PGDHDRGNASE"/>
</dbReference>
<dbReference type="SMART" id="SM01350">
    <property type="entry name" value="6PGD"/>
    <property type="match status" value="1"/>
</dbReference>
<dbReference type="InterPro" id="IPR006115">
    <property type="entry name" value="6PGDH_NADP-bd"/>
</dbReference>
<evidence type="ECO:0000256" key="4">
    <source>
        <dbReference type="ARBA" id="ARBA00023064"/>
    </source>
</evidence>
<dbReference type="NCBIfam" id="TIGR00872">
    <property type="entry name" value="gnd_rel"/>
    <property type="match status" value="1"/>
</dbReference>
<gene>
    <name evidence="6" type="primary">gnd</name>
    <name evidence="6" type="ORF">MAIT1_03844</name>
</gene>
<sequence length="314" mass="33437">MSAAGDFFYPIRSQKMKIGFVGLGKMGGNMVTRLMQAGHEMVVFAHEAEVVAEFANKGAVGAGSLAELVANLPSPSIVWLMVPSGAPTQQNLDDLSGLLDAGDIIIDGGNSDWRETQQRSAALAEKGIILLDCGTSGGVWGLENGYCLMTGGDAAATETLTPIFTDLAPQNGYLHCGPSGAGHFVKMVHNGIEYGMMQAYAEGFQIMQQAPFDIDLAAVSGVWRHGSVVRSWLLDLAELALREDPNLDKLEPYVSDSGEGRWTVETAIDLAVPAPVITAALFARFQSRDREAFGHKLLAALRNQFGGHAVKAKS</sequence>
<organism evidence="6 7">
    <name type="scientific">Magnetofaba australis IT-1</name>
    <dbReference type="NCBI Taxonomy" id="1434232"/>
    <lineage>
        <taxon>Bacteria</taxon>
        <taxon>Pseudomonadati</taxon>
        <taxon>Pseudomonadota</taxon>
        <taxon>Magnetococcia</taxon>
        <taxon>Magnetococcales</taxon>
        <taxon>Magnetococcaceae</taxon>
        <taxon>Magnetofaba</taxon>
    </lineage>
</organism>
<dbReference type="InterPro" id="IPR006183">
    <property type="entry name" value="Pgluconate_DH"/>
</dbReference>
<dbReference type="InterPro" id="IPR036291">
    <property type="entry name" value="NAD(P)-bd_dom_sf"/>
</dbReference>
<comment type="pathway">
    <text evidence="1">Carbohydrate degradation; pentose phosphate pathway.</text>
</comment>
<dbReference type="GO" id="GO:0019521">
    <property type="term" value="P:D-gluconate metabolic process"/>
    <property type="evidence" value="ECO:0007669"/>
    <property type="project" value="UniProtKB-KW"/>
</dbReference>
<dbReference type="GO" id="GO:0050661">
    <property type="term" value="F:NADP binding"/>
    <property type="evidence" value="ECO:0007669"/>
    <property type="project" value="InterPro"/>
</dbReference>
<protein>
    <submittedName>
        <fullName evidence="6">Putative 6-phosphogluconate dehydrogenase</fullName>
    </submittedName>
</protein>
<dbReference type="SUPFAM" id="SSF48179">
    <property type="entry name" value="6-phosphogluconate dehydrogenase C-terminal domain-like"/>
    <property type="match status" value="1"/>
</dbReference>
<dbReference type="UniPathway" id="UPA00115"/>
<evidence type="ECO:0000313" key="7">
    <source>
        <dbReference type="Proteomes" id="UP000194003"/>
    </source>
</evidence>
<dbReference type="GO" id="GO:0016054">
    <property type="term" value="P:organic acid catabolic process"/>
    <property type="evidence" value="ECO:0007669"/>
    <property type="project" value="UniProtKB-ARBA"/>
</dbReference>
<dbReference type="PROSITE" id="PS00895">
    <property type="entry name" value="3_HYDROXYISOBUT_DH"/>
    <property type="match status" value="1"/>
</dbReference>
<dbReference type="Pfam" id="PF00393">
    <property type="entry name" value="6PGD"/>
    <property type="match status" value="1"/>
</dbReference>
<dbReference type="Proteomes" id="UP000194003">
    <property type="component" value="Unassembled WGS sequence"/>
</dbReference>
<evidence type="ECO:0000256" key="2">
    <source>
        <dbReference type="ARBA" id="ARBA00008419"/>
    </source>
</evidence>
<comment type="similarity">
    <text evidence="2">Belongs to the 6-phosphogluconate dehydrogenase family.</text>
</comment>
<accession>A0A1Y2KBN9</accession>
<dbReference type="InterPro" id="IPR004849">
    <property type="entry name" value="6DGDH_YqeC"/>
</dbReference>
<dbReference type="InterPro" id="IPR013328">
    <property type="entry name" value="6PGD_dom2"/>
</dbReference>
<dbReference type="InterPro" id="IPR008927">
    <property type="entry name" value="6-PGluconate_DH-like_C_sf"/>
</dbReference>
<dbReference type="InterPro" id="IPR006114">
    <property type="entry name" value="6PGDH_C"/>
</dbReference>
<evidence type="ECO:0000313" key="6">
    <source>
        <dbReference type="EMBL" id="OSM07225.1"/>
    </source>
</evidence>
<feature type="domain" description="6-phosphogluconate dehydrogenase C-terminal" evidence="5">
    <location>
        <begin position="182"/>
        <end position="314"/>
    </location>
</feature>
<dbReference type="STRING" id="1434232.MAIT1_03844"/>
<comment type="caution">
    <text evidence="6">The sequence shown here is derived from an EMBL/GenBank/DDBJ whole genome shotgun (WGS) entry which is preliminary data.</text>
</comment>
<proteinExistence type="inferred from homology"/>
<dbReference type="GO" id="GO:0006098">
    <property type="term" value="P:pentose-phosphate shunt"/>
    <property type="evidence" value="ECO:0007669"/>
    <property type="project" value="UniProtKB-UniPathway"/>
</dbReference>
<dbReference type="InterPro" id="IPR002204">
    <property type="entry name" value="3-OH-isobutyrate_DH-rel_CS"/>
</dbReference>
<dbReference type="Gene3D" id="3.40.50.720">
    <property type="entry name" value="NAD(P)-binding Rossmann-like Domain"/>
    <property type="match status" value="1"/>
</dbReference>
<keyword evidence="3" id="KW-0560">Oxidoreductase</keyword>
<dbReference type="EMBL" id="LVJN01000015">
    <property type="protein sequence ID" value="OSM07225.1"/>
    <property type="molecule type" value="Genomic_DNA"/>
</dbReference>
<dbReference type="Pfam" id="PF03446">
    <property type="entry name" value="NAD_binding_2"/>
    <property type="match status" value="1"/>
</dbReference>
<keyword evidence="4" id="KW-0311">Gluconate utilization</keyword>
<keyword evidence="7" id="KW-1185">Reference proteome</keyword>
<evidence type="ECO:0000259" key="5">
    <source>
        <dbReference type="SMART" id="SM01350"/>
    </source>
</evidence>
<dbReference type="Gene3D" id="1.10.1040.10">
    <property type="entry name" value="N-(1-d-carboxylethyl)-l-norvaline Dehydrogenase, domain 2"/>
    <property type="match status" value="1"/>
</dbReference>